<name>A0A2Z5ZAC7_9STRA</name>
<evidence type="ECO:0000313" key="5">
    <source>
        <dbReference type="EMBL" id="BBC77418.1"/>
    </source>
</evidence>
<gene>
    <name evidence="6" type="primary">rps10_2</name>
    <name evidence="5" type="synonym">rps10_1</name>
</gene>
<dbReference type="GO" id="GO:0006412">
    <property type="term" value="P:translation"/>
    <property type="evidence" value="ECO:0007669"/>
    <property type="project" value="InterPro"/>
</dbReference>
<dbReference type="SUPFAM" id="SSF54999">
    <property type="entry name" value="Ribosomal protein S10"/>
    <property type="match status" value="1"/>
</dbReference>
<reference evidence="6" key="1">
    <citation type="submission" date="2018-02" db="EMBL/GenBank/DDBJ databases">
        <title>Evolution and diversity of non-photosynthetic diatom plastid genomes.</title>
        <authorList>
            <person name="Kamikawa R."/>
            <person name="Ishii K."/>
        </authorList>
    </citation>
    <scope>NUCLEOTIDE SEQUENCE</scope>
    <source>
        <strain evidence="6">PL3-2</strain>
    </source>
</reference>
<dbReference type="InterPro" id="IPR027486">
    <property type="entry name" value="Ribosomal_uS10_dom"/>
</dbReference>
<keyword evidence="3" id="KW-0687">Ribonucleoprotein</keyword>
<evidence type="ECO:0000313" key="6">
    <source>
        <dbReference type="EMBL" id="BBC77452.1"/>
    </source>
</evidence>
<geneLocation type="plastid" evidence="6"/>
<dbReference type="Gene3D" id="3.30.70.600">
    <property type="entry name" value="Ribosomal protein S10 domain"/>
    <property type="match status" value="1"/>
</dbReference>
<dbReference type="EMBL" id="AP018504">
    <property type="protein sequence ID" value="BBC77418.1"/>
    <property type="molecule type" value="Genomic_DNA"/>
</dbReference>
<dbReference type="AlphaFoldDB" id="A0A2Z5ZAC7"/>
<dbReference type="Pfam" id="PF00338">
    <property type="entry name" value="Ribosomal_S10"/>
    <property type="match status" value="1"/>
</dbReference>
<evidence type="ECO:0000256" key="2">
    <source>
        <dbReference type="ARBA" id="ARBA00022980"/>
    </source>
</evidence>
<dbReference type="PRINTS" id="PR00971">
    <property type="entry name" value="RIBOSOMALS10"/>
</dbReference>
<comment type="similarity">
    <text evidence="1">Belongs to the universal ribosomal protein uS10 family.</text>
</comment>
<dbReference type="InterPro" id="IPR036838">
    <property type="entry name" value="Ribosomal_uS10_dom_sf"/>
</dbReference>
<dbReference type="NCBIfam" id="TIGR01049">
    <property type="entry name" value="rpsJ_bact"/>
    <property type="match status" value="1"/>
</dbReference>
<proteinExistence type="inferred from homology"/>
<protein>
    <submittedName>
        <fullName evidence="6">Ribosomal protein S10</fullName>
    </submittedName>
</protein>
<dbReference type="PANTHER" id="PTHR11700">
    <property type="entry name" value="30S RIBOSOMAL PROTEIN S10 FAMILY MEMBER"/>
    <property type="match status" value="1"/>
</dbReference>
<feature type="domain" description="Small ribosomal subunit protein uS10" evidence="4">
    <location>
        <begin position="10"/>
        <end position="108"/>
    </location>
</feature>
<evidence type="ECO:0000259" key="4">
    <source>
        <dbReference type="SMART" id="SM01403"/>
    </source>
</evidence>
<accession>A0A2Z5ZAC7</accession>
<dbReference type="InterPro" id="IPR001848">
    <property type="entry name" value="Ribosomal_uS10"/>
</dbReference>
<dbReference type="GO" id="GO:1990904">
    <property type="term" value="C:ribonucleoprotein complex"/>
    <property type="evidence" value="ECO:0007669"/>
    <property type="project" value="UniProtKB-KW"/>
</dbReference>
<keyword evidence="6" id="KW-0934">Plastid</keyword>
<dbReference type="HAMAP" id="MF_00508">
    <property type="entry name" value="Ribosomal_uS10"/>
    <property type="match status" value="1"/>
</dbReference>
<dbReference type="EMBL" id="AP018504">
    <property type="protein sequence ID" value="BBC77452.1"/>
    <property type="molecule type" value="Genomic_DNA"/>
</dbReference>
<sequence length="110" mass="13278">MEEIIVNRVRVRIESYNHRSLNFAQKYIINTLKISSKILFINLISLPMTKKIYCVLRSPHVDKDSREHFEIRTHKRILDIYYNSKFNIVNFFDFINLNLSPEIFFRVIAI</sequence>
<dbReference type="GO" id="GO:0003735">
    <property type="term" value="F:structural constituent of ribosome"/>
    <property type="evidence" value="ECO:0007669"/>
    <property type="project" value="InterPro"/>
</dbReference>
<dbReference type="SMART" id="SM01403">
    <property type="entry name" value="Ribosomal_S10"/>
    <property type="match status" value="1"/>
</dbReference>
<keyword evidence="2 6" id="KW-0689">Ribosomal protein</keyword>
<evidence type="ECO:0000256" key="1">
    <source>
        <dbReference type="ARBA" id="ARBA00007102"/>
    </source>
</evidence>
<dbReference type="GO" id="GO:0005840">
    <property type="term" value="C:ribosome"/>
    <property type="evidence" value="ECO:0007669"/>
    <property type="project" value="UniProtKB-KW"/>
</dbReference>
<organism evidence="6">
    <name type="scientific">Nitzschia sp. PL3-2</name>
    <dbReference type="NCBI Taxonomy" id="2083271"/>
    <lineage>
        <taxon>Eukaryota</taxon>
        <taxon>Sar</taxon>
        <taxon>Stramenopiles</taxon>
        <taxon>Ochrophyta</taxon>
        <taxon>Bacillariophyta</taxon>
        <taxon>Bacillariophyceae</taxon>
        <taxon>Bacillariophycidae</taxon>
        <taxon>Bacillariales</taxon>
        <taxon>Bacillariaceae</taxon>
        <taxon>Nitzschia</taxon>
    </lineage>
</organism>
<evidence type="ECO:0000256" key="3">
    <source>
        <dbReference type="ARBA" id="ARBA00023274"/>
    </source>
</evidence>